<dbReference type="Pfam" id="PF01618">
    <property type="entry name" value="MotA_ExbB"/>
    <property type="match status" value="1"/>
</dbReference>
<reference evidence="9 10" key="1">
    <citation type="journal article" date="2020" name="Antonie Van Leeuwenhoek">
        <title>Rhodopirellula heiligendammensis sp. nov., Rhodopirellula pilleata sp. nov., and Rhodopirellula solitaria sp. nov. isolated from natural or artificial marine surfaces in Northern Germany and California, USA, and emended description of the genus Rhodopirellula.</title>
        <authorList>
            <person name="Kallscheuer N."/>
            <person name="Wiegand S."/>
            <person name="Jogler M."/>
            <person name="Boedeker C."/>
            <person name="Peeters S.H."/>
            <person name="Rast P."/>
            <person name="Heuer A."/>
            <person name="Jetten M.S.M."/>
            <person name="Rohde M."/>
            <person name="Jogler C."/>
        </authorList>
    </citation>
    <scope>NUCLEOTIDE SEQUENCE [LARGE SCALE GENOMIC DNA]</scope>
    <source>
        <strain evidence="9 10">Poly21</strain>
    </source>
</reference>
<keyword evidence="6" id="KW-0813">Transport</keyword>
<evidence type="ECO:0000313" key="9">
    <source>
        <dbReference type="EMBL" id="TWU15292.1"/>
    </source>
</evidence>
<evidence type="ECO:0000256" key="3">
    <source>
        <dbReference type="ARBA" id="ARBA00022692"/>
    </source>
</evidence>
<keyword evidence="2" id="KW-1003">Cell membrane</keyword>
<keyword evidence="4 7" id="KW-1133">Transmembrane helix</keyword>
<evidence type="ECO:0000256" key="7">
    <source>
        <dbReference type="SAM" id="Phobius"/>
    </source>
</evidence>
<evidence type="ECO:0000256" key="6">
    <source>
        <dbReference type="RuleBase" id="RU004057"/>
    </source>
</evidence>
<keyword evidence="5 7" id="KW-0472">Membrane</keyword>
<feature type="domain" description="MotA/TolQ/ExbB proton channel" evidence="8">
    <location>
        <begin position="69"/>
        <end position="146"/>
    </location>
</feature>
<feature type="transmembrane region" description="Helical" evidence="7">
    <location>
        <begin position="83"/>
        <end position="103"/>
    </location>
</feature>
<feature type="transmembrane region" description="Helical" evidence="7">
    <location>
        <begin position="115"/>
        <end position="135"/>
    </location>
</feature>
<name>A0A5C6BTX1_9BACT</name>
<evidence type="ECO:0000259" key="8">
    <source>
        <dbReference type="Pfam" id="PF01618"/>
    </source>
</evidence>
<evidence type="ECO:0000313" key="10">
    <source>
        <dbReference type="Proteomes" id="UP000319908"/>
    </source>
</evidence>
<dbReference type="EMBL" id="SJPU01000002">
    <property type="protein sequence ID" value="TWU15292.1"/>
    <property type="molecule type" value="Genomic_DNA"/>
</dbReference>
<dbReference type="RefSeq" id="WP_146407200.1">
    <property type="nucleotide sequence ID" value="NZ_SJPU01000002.1"/>
</dbReference>
<evidence type="ECO:0000256" key="1">
    <source>
        <dbReference type="ARBA" id="ARBA00004651"/>
    </source>
</evidence>
<organism evidence="9 10">
    <name type="scientific">Allorhodopirellula heiligendammensis</name>
    <dbReference type="NCBI Taxonomy" id="2714739"/>
    <lineage>
        <taxon>Bacteria</taxon>
        <taxon>Pseudomonadati</taxon>
        <taxon>Planctomycetota</taxon>
        <taxon>Planctomycetia</taxon>
        <taxon>Pirellulales</taxon>
        <taxon>Pirellulaceae</taxon>
        <taxon>Allorhodopirellula</taxon>
    </lineage>
</organism>
<proteinExistence type="inferred from homology"/>
<dbReference type="GO" id="GO:0005886">
    <property type="term" value="C:plasma membrane"/>
    <property type="evidence" value="ECO:0007669"/>
    <property type="project" value="UniProtKB-SubCell"/>
</dbReference>
<comment type="similarity">
    <text evidence="6">Belongs to the exbB/tolQ family.</text>
</comment>
<dbReference type="GO" id="GO:0015031">
    <property type="term" value="P:protein transport"/>
    <property type="evidence" value="ECO:0007669"/>
    <property type="project" value="UniProtKB-KW"/>
</dbReference>
<evidence type="ECO:0000256" key="2">
    <source>
        <dbReference type="ARBA" id="ARBA00022475"/>
    </source>
</evidence>
<feature type="transmembrane region" description="Helical" evidence="7">
    <location>
        <begin position="12"/>
        <end position="37"/>
    </location>
</feature>
<dbReference type="InterPro" id="IPR002898">
    <property type="entry name" value="MotA_ExbB_proton_chnl"/>
</dbReference>
<dbReference type="Proteomes" id="UP000319908">
    <property type="component" value="Unassembled WGS sequence"/>
</dbReference>
<accession>A0A5C6BTX1</accession>
<comment type="caution">
    <text evidence="9">The sequence shown here is derived from an EMBL/GenBank/DDBJ whole genome shotgun (WGS) entry which is preliminary data.</text>
</comment>
<protein>
    <recommendedName>
        <fullName evidence="8">MotA/TolQ/ExbB proton channel domain-containing protein</fullName>
    </recommendedName>
</protein>
<keyword evidence="10" id="KW-1185">Reference proteome</keyword>
<keyword evidence="3 7" id="KW-0812">Transmembrane</keyword>
<sequence length="152" mass="16513">MIEKLLFDLAQAFWWPIMLLVLLSFGYAILKLGGFLVESFQRMGRPNRILILPAGAGRSLEEMELIVLGELEGLKLCSRVAPMLGLVATMIPLGPALAAVSAGQTDTAAAGLADAFATVIVALVAASIAFAIYTVRRRWLLQELSYWMETQS</sequence>
<dbReference type="AlphaFoldDB" id="A0A5C6BTX1"/>
<dbReference type="OrthoDB" id="3178152at2"/>
<evidence type="ECO:0000256" key="4">
    <source>
        <dbReference type="ARBA" id="ARBA00022989"/>
    </source>
</evidence>
<evidence type="ECO:0000256" key="5">
    <source>
        <dbReference type="ARBA" id="ARBA00023136"/>
    </source>
</evidence>
<gene>
    <name evidence="9" type="ORF">Poly21_24870</name>
</gene>
<keyword evidence="6" id="KW-0653">Protein transport</keyword>
<comment type="subcellular location">
    <subcellularLocation>
        <location evidence="1">Cell membrane</location>
        <topology evidence="1">Multi-pass membrane protein</topology>
    </subcellularLocation>
    <subcellularLocation>
        <location evidence="6">Membrane</location>
        <topology evidence="6">Multi-pass membrane protein</topology>
    </subcellularLocation>
</comment>